<proteinExistence type="predicted"/>
<accession>A0ACB7PQA9</accession>
<comment type="caution">
    <text evidence="1">The sequence shown here is derived from an EMBL/GenBank/DDBJ whole genome shotgun (WGS) entry which is preliminary data.</text>
</comment>
<keyword evidence="2" id="KW-1185">Reference proteome</keyword>
<evidence type="ECO:0000313" key="2">
    <source>
        <dbReference type="Proteomes" id="UP000724584"/>
    </source>
</evidence>
<dbReference type="EMBL" id="JAGIZQ010000001">
    <property type="protein sequence ID" value="KAH6651291.1"/>
    <property type="molecule type" value="Genomic_DNA"/>
</dbReference>
<gene>
    <name evidence="1" type="ORF">F5144DRAFT_503895</name>
</gene>
<sequence>MSEQIVLFDIPTREPRTCWSLNPWKTRLLLNYKGLDYRTEWVEYPDIKPTLEPHVAPNAKGMPYTIPTIRQPNGTYTMDSRAIATVLEAAHPTPSLHLDSPVLAEIEGLVGAALGALLPVFLVRVPDVLLADASVPYWMETRKAFVGGLDVREFAAQADMEKVWGDWEKGVGKVTEVLKRTEGPFFAGGELGYVDFVWGGLLLFVKTQGEDVWEKAMERSGDRGAHERLLEGIAPWSKRNDH</sequence>
<name>A0ACB7PQA9_9PEZI</name>
<reference evidence="1 2" key="1">
    <citation type="journal article" date="2021" name="Nat. Commun.">
        <title>Genetic determinants of endophytism in the Arabidopsis root mycobiome.</title>
        <authorList>
            <person name="Mesny F."/>
            <person name="Miyauchi S."/>
            <person name="Thiergart T."/>
            <person name="Pickel B."/>
            <person name="Atanasova L."/>
            <person name="Karlsson M."/>
            <person name="Huettel B."/>
            <person name="Barry K.W."/>
            <person name="Haridas S."/>
            <person name="Chen C."/>
            <person name="Bauer D."/>
            <person name="Andreopoulos W."/>
            <person name="Pangilinan J."/>
            <person name="LaButti K."/>
            <person name="Riley R."/>
            <person name="Lipzen A."/>
            <person name="Clum A."/>
            <person name="Drula E."/>
            <person name="Henrissat B."/>
            <person name="Kohler A."/>
            <person name="Grigoriev I.V."/>
            <person name="Martin F.M."/>
            <person name="Hacquard S."/>
        </authorList>
    </citation>
    <scope>NUCLEOTIDE SEQUENCE [LARGE SCALE GENOMIC DNA]</scope>
    <source>
        <strain evidence="1 2">MPI-SDFR-AT-0079</strain>
    </source>
</reference>
<evidence type="ECO:0000313" key="1">
    <source>
        <dbReference type="EMBL" id="KAH6651291.1"/>
    </source>
</evidence>
<dbReference type="Proteomes" id="UP000724584">
    <property type="component" value="Unassembled WGS sequence"/>
</dbReference>
<protein>
    <submittedName>
        <fullName evidence="1">Uncharacterized protein</fullName>
    </submittedName>
</protein>
<organism evidence="1 2">
    <name type="scientific">Chaetomium tenue</name>
    <dbReference type="NCBI Taxonomy" id="1854479"/>
    <lineage>
        <taxon>Eukaryota</taxon>
        <taxon>Fungi</taxon>
        <taxon>Dikarya</taxon>
        <taxon>Ascomycota</taxon>
        <taxon>Pezizomycotina</taxon>
        <taxon>Sordariomycetes</taxon>
        <taxon>Sordariomycetidae</taxon>
        <taxon>Sordariales</taxon>
        <taxon>Chaetomiaceae</taxon>
        <taxon>Chaetomium</taxon>
    </lineage>
</organism>